<evidence type="ECO:0000313" key="2">
    <source>
        <dbReference type="EMBL" id="QHQ37209.1"/>
    </source>
</evidence>
<dbReference type="Proteomes" id="UP000464495">
    <property type="component" value="Chromosome"/>
</dbReference>
<dbReference type="EMBL" id="CP046620">
    <property type="protein sequence ID" value="QHQ37209.1"/>
    <property type="molecule type" value="Genomic_DNA"/>
</dbReference>
<dbReference type="KEGG" id="amaq:GO499_19470"/>
<protein>
    <recommendedName>
        <fullName evidence="4">Membrane-associated oxidoreductase</fullName>
    </recommendedName>
</protein>
<proteinExistence type="predicted"/>
<organism evidence="2 3">
    <name type="scientific">Algicella marina</name>
    <dbReference type="NCBI Taxonomy" id="2683284"/>
    <lineage>
        <taxon>Bacteria</taxon>
        <taxon>Pseudomonadati</taxon>
        <taxon>Pseudomonadota</taxon>
        <taxon>Alphaproteobacteria</taxon>
        <taxon>Rhodobacterales</taxon>
        <taxon>Paracoccaceae</taxon>
        <taxon>Algicella</taxon>
    </lineage>
</organism>
<keyword evidence="1" id="KW-0812">Transmembrane</keyword>
<keyword evidence="1" id="KW-1133">Transmembrane helix</keyword>
<sequence>MSKEPHFGTRLEDFEPLWPAEKVLATWAWTGLIVVIGNDVPPDPAPRNRRIRASLIRYLALGGCAACRPGPKGVRVWGAYIDGDGPERAETRGLDLEGCAVKGDLLLGYCRIPEMMLLRRAKLRLLNLQGSHLGRAVPAEKAGTALSADGLDAAGGVFLRGAHATGEVRLLGAKLGGNLECDGGTITAGESGSALNATECTVTGTFFWRSGKVNGEVRPARAEGALVLSGAKVGHLIDDQASWPGKGDLRLDGFRYGAITGGPVSAEARLRWLDLQEPTKVGEDFWPQPYEQLAKVLREMGHRKDARKVLIRKEELQWADDKQRVGYRGWALWWRSAWDWLLRWTIAYGYRPLQALWPLAAIWFVGVLLYWTAWENGAFKPNNAFVLRSDEWVLCATTQPDIAKLSAEEFQERSRRWQGKGYAHQVDCFEDQAEARSYPEFQSALYSLDVLVPLVHLELQEYWLPDEATTLGAVARGFHWVQIIAGWALSLLAVAGFSGLVRND</sequence>
<accession>A0A6P1T7E4</accession>
<dbReference type="AlphaFoldDB" id="A0A6P1T7E4"/>
<evidence type="ECO:0000313" key="3">
    <source>
        <dbReference type="Proteomes" id="UP000464495"/>
    </source>
</evidence>
<dbReference type="RefSeq" id="WP_161863750.1">
    <property type="nucleotide sequence ID" value="NZ_CP046620.1"/>
</dbReference>
<evidence type="ECO:0008006" key="4">
    <source>
        <dbReference type="Google" id="ProtNLM"/>
    </source>
</evidence>
<evidence type="ECO:0000256" key="1">
    <source>
        <dbReference type="SAM" id="Phobius"/>
    </source>
</evidence>
<keyword evidence="3" id="KW-1185">Reference proteome</keyword>
<gene>
    <name evidence="2" type="ORF">GO499_19470</name>
</gene>
<name>A0A6P1T7E4_9RHOB</name>
<feature type="transmembrane region" description="Helical" evidence="1">
    <location>
        <begin position="480"/>
        <end position="501"/>
    </location>
</feature>
<reference evidence="2 3" key="1">
    <citation type="submission" date="2019-12" db="EMBL/GenBank/DDBJ databases">
        <title>Complete genome sequence of Algicella marina strain 9Alg 56(T) isolated from the red alga Tichocarpus crinitus.</title>
        <authorList>
            <person name="Kim S.-G."/>
            <person name="Nedashkovskaya O.I."/>
        </authorList>
    </citation>
    <scope>NUCLEOTIDE SEQUENCE [LARGE SCALE GENOMIC DNA]</scope>
    <source>
        <strain evidence="2 3">9Alg 56</strain>
    </source>
</reference>
<keyword evidence="1" id="KW-0472">Membrane</keyword>